<dbReference type="AlphaFoldDB" id="A0ABD1X464"/>
<evidence type="ECO:0000256" key="1">
    <source>
        <dbReference type="SAM" id="SignalP"/>
    </source>
</evidence>
<evidence type="ECO:0000313" key="3">
    <source>
        <dbReference type="Proteomes" id="UP001604277"/>
    </source>
</evidence>
<sequence>MESSGILGVVTWWGLGSGVVGGMTYNGCNNGKEWLWFRIENLRGLIGGEVCPTHNWVTSVIVQNLVWTKLNVRSNEHQPRHQAMQDIEDVAAKDRVVGLKAVHFVARDKVTS</sequence>
<proteinExistence type="predicted"/>
<comment type="caution">
    <text evidence="2">The sequence shown here is derived from an EMBL/GenBank/DDBJ whole genome shotgun (WGS) entry which is preliminary data.</text>
</comment>
<gene>
    <name evidence="2" type="ORF">Fot_01522</name>
</gene>
<name>A0ABD1X464_9LAMI</name>
<dbReference type="Proteomes" id="UP001604277">
    <property type="component" value="Unassembled WGS sequence"/>
</dbReference>
<feature type="signal peptide" evidence="1">
    <location>
        <begin position="1"/>
        <end position="22"/>
    </location>
</feature>
<feature type="chain" id="PRO_5044888334" evidence="1">
    <location>
        <begin position="23"/>
        <end position="112"/>
    </location>
</feature>
<protein>
    <submittedName>
        <fullName evidence="2">Uncharacterized protein</fullName>
    </submittedName>
</protein>
<keyword evidence="3" id="KW-1185">Reference proteome</keyword>
<accession>A0ABD1X464</accession>
<dbReference type="EMBL" id="JBFOLJ010000001">
    <property type="protein sequence ID" value="KAL2556783.1"/>
    <property type="molecule type" value="Genomic_DNA"/>
</dbReference>
<keyword evidence="1" id="KW-0732">Signal</keyword>
<reference evidence="3" key="1">
    <citation type="submission" date="2024-07" db="EMBL/GenBank/DDBJ databases">
        <title>Two chromosome-level genome assemblies of Korean endemic species Abeliophyllum distichum and Forsythia ovata (Oleaceae).</title>
        <authorList>
            <person name="Jang H."/>
        </authorList>
    </citation>
    <scope>NUCLEOTIDE SEQUENCE [LARGE SCALE GENOMIC DNA]</scope>
</reference>
<evidence type="ECO:0000313" key="2">
    <source>
        <dbReference type="EMBL" id="KAL2556783.1"/>
    </source>
</evidence>
<organism evidence="2 3">
    <name type="scientific">Forsythia ovata</name>
    <dbReference type="NCBI Taxonomy" id="205694"/>
    <lineage>
        <taxon>Eukaryota</taxon>
        <taxon>Viridiplantae</taxon>
        <taxon>Streptophyta</taxon>
        <taxon>Embryophyta</taxon>
        <taxon>Tracheophyta</taxon>
        <taxon>Spermatophyta</taxon>
        <taxon>Magnoliopsida</taxon>
        <taxon>eudicotyledons</taxon>
        <taxon>Gunneridae</taxon>
        <taxon>Pentapetalae</taxon>
        <taxon>asterids</taxon>
        <taxon>lamiids</taxon>
        <taxon>Lamiales</taxon>
        <taxon>Oleaceae</taxon>
        <taxon>Forsythieae</taxon>
        <taxon>Forsythia</taxon>
    </lineage>
</organism>